<comment type="pathway">
    <text evidence="5">Cofactor metabolism; pyridoxal 5'-phosphate salvage; pyridoxal 5'-phosphate from pyridoxine 5'-phosphate: step 1/1.</text>
</comment>
<evidence type="ECO:0000259" key="8">
    <source>
        <dbReference type="Pfam" id="PF01243"/>
    </source>
</evidence>
<evidence type="ECO:0000256" key="6">
    <source>
        <dbReference type="PIRSR" id="PIRSR000190-1"/>
    </source>
</evidence>
<comment type="caution">
    <text evidence="5">Lacks conserved residue(s) required for the propagation of feature annotation.</text>
</comment>
<comment type="similarity">
    <text evidence="1 5">Belongs to the pyridoxamine 5'-phosphate oxidase family.</text>
</comment>
<dbReference type="PANTHER" id="PTHR10851">
    <property type="entry name" value="PYRIDOXINE-5-PHOSPHATE OXIDASE"/>
    <property type="match status" value="1"/>
</dbReference>
<feature type="binding site" evidence="5 6">
    <location>
        <begin position="194"/>
        <end position="196"/>
    </location>
    <ligand>
        <name>substrate</name>
    </ligand>
</feature>
<dbReference type="PROSITE" id="PS01064">
    <property type="entry name" value="PYRIDOX_OXIDASE"/>
    <property type="match status" value="1"/>
</dbReference>
<sequence length="215" mass="24714">MPLSLANMRRQYTREGLDEARAPDDPLVLFGLWMQQARDTERAPVEANSMVLATVDAQGRPHCRVLLLKGFDETGFTFFGHYDSAKGRDLALNPWAAMTFFWPGLERQVRIEGPVQRLDPAVSDAYFQSRPLASRLGAWASPQSRALANRADLDARLADTQRRFAEQPVPRPEQWGGYCLRPERLEFWQGRADRLHDRLDYRCQEDGWQRSRLAP</sequence>
<dbReference type="Pfam" id="PF10590">
    <property type="entry name" value="PNP_phzG_C"/>
    <property type="match status" value="1"/>
</dbReference>
<dbReference type="RefSeq" id="WP_042729957.1">
    <property type="nucleotide sequence ID" value="NZ_JXNZ01000088.1"/>
</dbReference>
<keyword evidence="3 5" id="KW-0288">FMN</keyword>
<dbReference type="OrthoDB" id="9780392at2"/>
<dbReference type="InterPro" id="IPR011576">
    <property type="entry name" value="Pyridox_Oxase_N"/>
</dbReference>
<feature type="binding site" evidence="5 7">
    <location>
        <position position="198"/>
    </location>
    <ligand>
        <name>FMN</name>
        <dbReference type="ChEBI" id="CHEBI:58210"/>
    </ligand>
</feature>
<dbReference type="NCBIfam" id="NF004231">
    <property type="entry name" value="PRK05679.1"/>
    <property type="match status" value="1"/>
</dbReference>
<accession>A0A0D0PA86</accession>
<evidence type="ECO:0000256" key="3">
    <source>
        <dbReference type="ARBA" id="ARBA00022643"/>
    </source>
</evidence>
<dbReference type="Proteomes" id="UP000032101">
    <property type="component" value="Unassembled WGS sequence"/>
</dbReference>
<dbReference type="UniPathway" id="UPA01068">
    <property type="reaction ID" value="UER00304"/>
</dbReference>
<comment type="caution">
    <text evidence="10">The sequence shown here is derived from an EMBL/GenBank/DDBJ whole genome shotgun (WGS) entry which is preliminary data.</text>
</comment>
<feature type="binding site" evidence="5 7">
    <location>
        <position position="108"/>
    </location>
    <ligand>
        <name>FMN</name>
        <dbReference type="ChEBI" id="CHEBI:58210"/>
    </ligand>
</feature>
<dbReference type="InterPro" id="IPR000659">
    <property type="entry name" value="Pyridox_Oxase"/>
</dbReference>
<evidence type="ECO:0000313" key="11">
    <source>
        <dbReference type="Proteomes" id="UP000032101"/>
    </source>
</evidence>
<name>A0A0D0PA86_PSEFL</name>
<comment type="catalytic activity">
    <reaction evidence="5">
        <text>pyridoxine 5'-phosphate + O2 = pyridoxal 5'-phosphate + H2O2</text>
        <dbReference type="Rhea" id="RHEA:15149"/>
        <dbReference type="ChEBI" id="CHEBI:15379"/>
        <dbReference type="ChEBI" id="CHEBI:16240"/>
        <dbReference type="ChEBI" id="CHEBI:58589"/>
        <dbReference type="ChEBI" id="CHEBI:597326"/>
        <dbReference type="EC" id="1.4.3.5"/>
    </reaction>
</comment>
<evidence type="ECO:0000256" key="2">
    <source>
        <dbReference type="ARBA" id="ARBA00022630"/>
    </source>
</evidence>
<dbReference type="GO" id="GO:0008615">
    <property type="term" value="P:pyridoxine biosynthetic process"/>
    <property type="evidence" value="ECO:0007669"/>
    <property type="project" value="UniProtKB-UniRule"/>
</dbReference>
<comment type="catalytic activity">
    <reaction evidence="5">
        <text>pyridoxamine 5'-phosphate + O2 + H2O = pyridoxal 5'-phosphate + H2O2 + NH4(+)</text>
        <dbReference type="Rhea" id="RHEA:15817"/>
        <dbReference type="ChEBI" id="CHEBI:15377"/>
        <dbReference type="ChEBI" id="CHEBI:15379"/>
        <dbReference type="ChEBI" id="CHEBI:16240"/>
        <dbReference type="ChEBI" id="CHEBI:28938"/>
        <dbReference type="ChEBI" id="CHEBI:58451"/>
        <dbReference type="ChEBI" id="CHEBI:597326"/>
        <dbReference type="EC" id="1.4.3.5"/>
    </reaction>
</comment>
<keyword evidence="4 5" id="KW-0560">Oxidoreductase</keyword>
<feature type="binding site" evidence="5 6">
    <location>
        <position position="130"/>
    </location>
    <ligand>
        <name>substrate</name>
    </ligand>
</feature>
<evidence type="ECO:0000259" key="9">
    <source>
        <dbReference type="Pfam" id="PF10590"/>
    </source>
</evidence>
<dbReference type="Gene3D" id="2.30.110.10">
    <property type="entry name" value="Electron Transport, Fmn-binding Protein, Chain A"/>
    <property type="match status" value="1"/>
</dbReference>
<comment type="cofactor">
    <cofactor evidence="5 7">
        <name>FMN</name>
        <dbReference type="ChEBI" id="CHEBI:58210"/>
    </cofactor>
    <text evidence="5 7">Binds 1 FMN per subunit.</text>
</comment>
<comment type="pathway">
    <text evidence="5">Cofactor metabolism; pyridoxal 5'-phosphate salvage; pyridoxal 5'-phosphate from pyridoxamine 5'-phosphate: step 1/1.</text>
</comment>
<dbReference type="PIRSF" id="PIRSF000190">
    <property type="entry name" value="Pyd_amn-ph_oxd"/>
    <property type="match status" value="1"/>
</dbReference>
<feature type="binding site" evidence="5 7">
    <location>
        <begin position="64"/>
        <end position="69"/>
    </location>
    <ligand>
        <name>FMN</name>
        <dbReference type="ChEBI" id="CHEBI:58210"/>
    </ligand>
</feature>
<feature type="binding site" evidence="5 6">
    <location>
        <position position="134"/>
    </location>
    <ligand>
        <name>substrate</name>
    </ligand>
</feature>
<feature type="binding site" evidence="5 7">
    <location>
        <position position="86"/>
    </location>
    <ligand>
        <name>FMN</name>
        <dbReference type="ChEBI" id="CHEBI:58210"/>
    </ligand>
</feature>
<proteinExistence type="inferred from homology"/>
<keyword evidence="5" id="KW-0664">Pyridoxine biosynthesis</keyword>
<keyword evidence="2 5" id="KW-0285">Flavoprotein</keyword>
<gene>
    <name evidence="5" type="primary">pdxH</name>
    <name evidence="10" type="ORF">RL74_11730</name>
</gene>
<evidence type="ECO:0000256" key="7">
    <source>
        <dbReference type="PIRSR" id="PIRSR000190-2"/>
    </source>
</evidence>
<feature type="binding site" evidence="5 6">
    <location>
        <position position="126"/>
    </location>
    <ligand>
        <name>substrate</name>
    </ligand>
</feature>
<dbReference type="NCBIfam" id="TIGR00558">
    <property type="entry name" value="pdxH"/>
    <property type="match status" value="1"/>
</dbReference>
<comment type="subunit">
    <text evidence="5">Homodimer.</text>
</comment>
<reference evidence="10 11" key="1">
    <citation type="submission" date="2015-01" db="EMBL/GenBank/DDBJ databases">
        <title>Draft Genome Sequence of the Biocontrol and Plant Growth-Promoting Rhizobacteria (PGPR) Pseudomonas fluorescens UM270.</title>
        <authorList>
            <person name="Hernandez-Salmeron J.E."/>
            <person name="Santoyo G."/>
            <person name="Moreno-Hagelsieb G."/>
            <person name="Hernandez-Leon R."/>
        </authorList>
    </citation>
    <scope>NUCLEOTIDE SEQUENCE [LARGE SCALE GENOMIC DNA]</scope>
    <source>
        <strain evidence="10 11">UM270</strain>
    </source>
</reference>
<feature type="domain" description="Pyridoxamine 5'-phosphate oxidase N-terminal" evidence="8">
    <location>
        <begin position="46"/>
        <end position="151"/>
    </location>
</feature>
<dbReference type="InterPro" id="IPR019576">
    <property type="entry name" value="Pyridoxamine_oxidase_dimer_C"/>
</dbReference>
<feature type="binding site" evidence="5 7">
    <location>
        <begin position="143"/>
        <end position="144"/>
    </location>
    <ligand>
        <name>FMN</name>
        <dbReference type="ChEBI" id="CHEBI:58210"/>
    </ligand>
</feature>
<organism evidence="10 11">
    <name type="scientific">Pseudomonas fluorescens</name>
    <dbReference type="NCBI Taxonomy" id="294"/>
    <lineage>
        <taxon>Bacteria</taxon>
        <taxon>Pseudomonadati</taxon>
        <taxon>Pseudomonadota</taxon>
        <taxon>Gammaproteobacteria</taxon>
        <taxon>Pseudomonadales</taxon>
        <taxon>Pseudomonadaceae</taxon>
        <taxon>Pseudomonas</taxon>
    </lineage>
</organism>
<dbReference type="PATRIC" id="fig|294.124.peg.2418"/>
<feature type="binding site" evidence="5 7">
    <location>
        <position position="188"/>
    </location>
    <ligand>
        <name>FMN</name>
        <dbReference type="ChEBI" id="CHEBI:58210"/>
    </ligand>
</feature>
<evidence type="ECO:0000256" key="5">
    <source>
        <dbReference type="HAMAP-Rule" id="MF_01629"/>
    </source>
</evidence>
<protein>
    <recommendedName>
        <fullName evidence="5">Pyridoxine/pyridoxamine 5'-phosphate oxidase</fullName>
        <ecNumber evidence="5">1.4.3.5</ecNumber>
    </recommendedName>
    <alternativeName>
        <fullName evidence="5">PNP/PMP oxidase</fullName>
        <shortName evidence="5">PNPOx</shortName>
    </alternativeName>
    <alternativeName>
        <fullName evidence="5">Pyridoxal 5'-phosphate synthase</fullName>
    </alternativeName>
</protein>
<dbReference type="GO" id="GO:0004733">
    <property type="term" value="F:pyridoxamine phosphate oxidase activity"/>
    <property type="evidence" value="ECO:0007669"/>
    <property type="project" value="UniProtKB-UniRule"/>
</dbReference>
<comment type="function">
    <text evidence="5">Catalyzes the oxidation of either pyridoxine 5'-phosphate (PNP) or pyridoxamine 5'-phosphate (PMP) into pyridoxal 5'-phosphate (PLP).</text>
</comment>
<dbReference type="SUPFAM" id="SSF50475">
    <property type="entry name" value="FMN-binding split barrel"/>
    <property type="match status" value="1"/>
</dbReference>
<dbReference type="GO" id="GO:0010181">
    <property type="term" value="F:FMN binding"/>
    <property type="evidence" value="ECO:0007669"/>
    <property type="project" value="UniProtKB-UniRule"/>
</dbReference>
<dbReference type="EC" id="1.4.3.5" evidence="5"/>
<dbReference type="InterPro" id="IPR012349">
    <property type="entry name" value="Split_barrel_FMN-bd"/>
</dbReference>
<evidence type="ECO:0000256" key="4">
    <source>
        <dbReference type="ARBA" id="ARBA00023002"/>
    </source>
</evidence>
<dbReference type="AlphaFoldDB" id="A0A0D0PA86"/>
<dbReference type="Pfam" id="PF01243">
    <property type="entry name" value="PNPOx_N"/>
    <property type="match status" value="1"/>
</dbReference>
<evidence type="ECO:0000256" key="1">
    <source>
        <dbReference type="ARBA" id="ARBA00007301"/>
    </source>
</evidence>
<evidence type="ECO:0000313" key="10">
    <source>
        <dbReference type="EMBL" id="KIQ59224.1"/>
    </source>
</evidence>
<feature type="domain" description="Pyridoxine 5'-phosphate oxidase dimerisation C-terminal" evidence="9">
    <location>
        <begin position="175"/>
        <end position="215"/>
    </location>
</feature>
<feature type="binding site" evidence="5 6">
    <location>
        <position position="69"/>
    </location>
    <ligand>
        <name>substrate</name>
    </ligand>
</feature>
<dbReference type="InterPro" id="IPR019740">
    <property type="entry name" value="Pyridox_Oxase_CS"/>
</dbReference>
<dbReference type="PANTHER" id="PTHR10851:SF0">
    <property type="entry name" value="PYRIDOXINE-5'-PHOSPHATE OXIDASE"/>
    <property type="match status" value="1"/>
</dbReference>
<dbReference type="HAMAP" id="MF_01629">
    <property type="entry name" value="PdxH"/>
    <property type="match status" value="1"/>
</dbReference>
<dbReference type="EMBL" id="JXNZ01000088">
    <property type="protein sequence ID" value="KIQ59224.1"/>
    <property type="molecule type" value="Genomic_DNA"/>
</dbReference>
<feature type="binding site" evidence="6">
    <location>
        <begin position="9"/>
        <end position="12"/>
    </location>
    <ligand>
        <name>substrate</name>
    </ligand>
</feature>